<gene>
    <name evidence="1" type="ORF">LX99_04517</name>
</gene>
<keyword evidence="2" id="KW-1185">Reference proteome</keyword>
<evidence type="ECO:0000313" key="2">
    <source>
        <dbReference type="Proteomes" id="UP000245678"/>
    </source>
</evidence>
<dbReference type="EMBL" id="QGHA01000014">
    <property type="protein sequence ID" value="PWK70810.1"/>
    <property type="molecule type" value="Genomic_DNA"/>
</dbReference>
<name>A0A316GY87_9SPHI</name>
<accession>A0A316GY87</accession>
<comment type="caution">
    <text evidence="1">The sequence shown here is derived from an EMBL/GenBank/DDBJ whole genome shotgun (WGS) entry which is preliminary data.</text>
</comment>
<sequence length="65" mass="7465">MFLPKFLTPGLTLSSLIPELREILLASLSNSLKLITAFNPLQLLILIRNIYKNDRCCFTEQLWDA</sequence>
<protein>
    <submittedName>
        <fullName evidence="1">Uncharacterized protein</fullName>
    </submittedName>
</protein>
<reference evidence="1 2" key="1">
    <citation type="submission" date="2018-05" db="EMBL/GenBank/DDBJ databases">
        <title>Genomic Encyclopedia of Archaeal and Bacterial Type Strains, Phase II (KMG-II): from individual species to whole genera.</title>
        <authorList>
            <person name="Goeker M."/>
        </authorList>
    </citation>
    <scope>NUCLEOTIDE SEQUENCE [LARGE SCALE GENOMIC DNA]</scope>
    <source>
        <strain evidence="1 2">DSM 19975</strain>
    </source>
</reference>
<dbReference type="Proteomes" id="UP000245678">
    <property type="component" value="Unassembled WGS sequence"/>
</dbReference>
<dbReference type="AlphaFoldDB" id="A0A316GY87"/>
<evidence type="ECO:0000313" key="1">
    <source>
        <dbReference type="EMBL" id="PWK70810.1"/>
    </source>
</evidence>
<organism evidence="1 2">
    <name type="scientific">Mucilaginibacter oryzae</name>
    <dbReference type="NCBI Taxonomy" id="468058"/>
    <lineage>
        <taxon>Bacteria</taxon>
        <taxon>Pseudomonadati</taxon>
        <taxon>Bacteroidota</taxon>
        <taxon>Sphingobacteriia</taxon>
        <taxon>Sphingobacteriales</taxon>
        <taxon>Sphingobacteriaceae</taxon>
        <taxon>Mucilaginibacter</taxon>
    </lineage>
</organism>
<proteinExistence type="predicted"/>